<proteinExistence type="predicted"/>
<dbReference type="PROSITE" id="PS51007">
    <property type="entry name" value="CYTC"/>
    <property type="match status" value="1"/>
</dbReference>
<evidence type="ECO:0000313" key="7">
    <source>
        <dbReference type="EMBL" id="MVN76561.1"/>
    </source>
</evidence>
<dbReference type="InterPro" id="IPR009056">
    <property type="entry name" value="Cyt_c-like_dom"/>
</dbReference>
<dbReference type="SUPFAM" id="SSF46626">
    <property type="entry name" value="Cytochrome c"/>
    <property type="match status" value="1"/>
</dbReference>
<evidence type="ECO:0000259" key="6">
    <source>
        <dbReference type="PROSITE" id="PS51007"/>
    </source>
</evidence>
<evidence type="ECO:0000256" key="3">
    <source>
        <dbReference type="ARBA" id="ARBA00023004"/>
    </source>
</evidence>
<feature type="domain" description="Cytochrome c" evidence="6">
    <location>
        <begin position="43"/>
        <end position="132"/>
    </location>
</feature>
<dbReference type="Proteomes" id="UP000441336">
    <property type="component" value="Unassembled WGS sequence"/>
</dbReference>
<dbReference type="EMBL" id="WQKZ01000002">
    <property type="protein sequence ID" value="MVN76561.1"/>
    <property type="molecule type" value="Genomic_DNA"/>
</dbReference>
<dbReference type="GO" id="GO:0009055">
    <property type="term" value="F:electron transfer activity"/>
    <property type="evidence" value="ECO:0007669"/>
    <property type="project" value="InterPro"/>
</dbReference>
<dbReference type="PANTHER" id="PTHR35008">
    <property type="entry name" value="BLL4482 PROTEIN-RELATED"/>
    <property type="match status" value="1"/>
</dbReference>
<accession>A0A7K1TEJ1</accession>
<dbReference type="GO" id="GO:0020037">
    <property type="term" value="F:heme binding"/>
    <property type="evidence" value="ECO:0007669"/>
    <property type="project" value="InterPro"/>
</dbReference>
<organism evidence="7 8">
    <name type="scientific">Hymenobacter ginkgonis</name>
    <dbReference type="NCBI Taxonomy" id="2682976"/>
    <lineage>
        <taxon>Bacteria</taxon>
        <taxon>Pseudomonadati</taxon>
        <taxon>Bacteroidota</taxon>
        <taxon>Cytophagia</taxon>
        <taxon>Cytophagales</taxon>
        <taxon>Hymenobacteraceae</taxon>
        <taxon>Hymenobacter</taxon>
    </lineage>
</organism>
<evidence type="ECO:0000256" key="5">
    <source>
        <dbReference type="SAM" id="SignalP"/>
    </source>
</evidence>
<evidence type="ECO:0000313" key="8">
    <source>
        <dbReference type="Proteomes" id="UP000441336"/>
    </source>
</evidence>
<evidence type="ECO:0000256" key="1">
    <source>
        <dbReference type="ARBA" id="ARBA00022617"/>
    </source>
</evidence>
<feature type="signal peptide" evidence="5">
    <location>
        <begin position="1"/>
        <end position="21"/>
    </location>
</feature>
<evidence type="ECO:0000256" key="4">
    <source>
        <dbReference type="PROSITE-ProRule" id="PRU00433"/>
    </source>
</evidence>
<keyword evidence="1 4" id="KW-0349">Heme</keyword>
<dbReference type="Gene3D" id="1.10.760.10">
    <property type="entry name" value="Cytochrome c-like domain"/>
    <property type="match status" value="1"/>
</dbReference>
<keyword evidence="3 4" id="KW-0408">Iron</keyword>
<dbReference type="AlphaFoldDB" id="A0A7K1TEJ1"/>
<evidence type="ECO:0000256" key="2">
    <source>
        <dbReference type="ARBA" id="ARBA00022723"/>
    </source>
</evidence>
<dbReference type="InterPro" id="IPR036909">
    <property type="entry name" value="Cyt_c-like_dom_sf"/>
</dbReference>
<dbReference type="RefSeq" id="WP_157564588.1">
    <property type="nucleotide sequence ID" value="NZ_WQKZ01000002.1"/>
</dbReference>
<reference evidence="7 8" key="1">
    <citation type="submission" date="2019-12" db="EMBL/GenBank/DDBJ databases">
        <title>Hymenobacter sp. HMF4947 Genome sequencing and assembly.</title>
        <authorList>
            <person name="Kang H."/>
            <person name="Cha I."/>
            <person name="Kim H."/>
            <person name="Joh K."/>
        </authorList>
    </citation>
    <scope>NUCLEOTIDE SEQUENCE [LARGE SCALE GENOMIC DNA]</scope>
    <source>
        <strain evidence="7 8">HMF4947</strain>
    </source>
</reference>
<dbReference type="GO" id="GO:0046872">
    <property type="term" value="F:metal ion binding"/>
    <property type="evidence" value="ECO:0007669"/>
    <property type="project" value="UniProtKB-KW"/>
</dbReference>
<dbReference type="Pfam" id="PF00034">
    <property type="entry name" value="Cytochrom_C"/>
    <property type="match status" value="1"/>
</dbReference>
<gene>
    <name evidence="7" type="ORF">GO988_09525</name>
</gene>
<name>A0A7K1TEJ1_9BACT</name>
<dbReference type="InterPro" id="IPR051459">
    <property type="entry name" value="Cytochrome_c-type_DH"/>
</dbReference>
<dbReference type="PANTHER" id="PTHR35008:SF8">
    <property type="entry name" value="ALCOHOL DEHYDROGENASE CYTOCHROME C SUBUNIT"/>
    <property type="match status" value="1"/>
</dbReference>
<feature type="chain" id="PRO_5029909402" evidence="5">
    <location>
        <begin position="22"/>
        <end position="152"/>
    </location>
</feature>
<comment type="caution">
    <text evidence="7">The sequence shown here is derived from an EMBL/GenBank/DDBJ whole genome shotgun (WGS) entry which is preliminary data.</text>
</comment>
<sequence length="152" mass="16054">MNCKQALLALVLAGGALSLQAQHRPTPAAKPKAKTAADPALTASITRGAVVYKNVCITCHQADGGGVPNMNPPLIKTQYVLGDKARLAHIVLAGLAEPIEIDGEDYKQHMPAQAYLTDQQVADVLTYVRNNFGNKASAVQVAEVKAVRATLK</sequence>
<keyword evidence="8" id="KW-1185">Reference proteome</keyword>
<keyword evidence="2 4" id="KW-0479">Metal-binding</keyword>
<protein>
    <submittedName>
        <fullName evidence="7">C-type cytochrome</fullName>
    </submittedName>
</protein>
<keyword evidence="5" id="KW-0732">Signal</keyword>